<dbReference type="InterPro" id="IPR010512">
    <property type="entry name" value="DUF1091"/>
</dbReference>
<dbReference type="KEGG" id="dvi:6622345"/>
<proteinExistence type="predicted"/>
<dbReference type="Proteomes" id="UP000008792">
    <property type="component" value="Unassembled WGS sequence"/>
</dbReference>
<dbReference type="eggNOG" id="ENOG502TBWI">
    <property type="taxonomic scope" value="Eukaryota"/>
</dbReference>
<dbReference type="OrthoDB" id="7853099at2759"/>
<dbReference type="InterPro" id="IPR036846">
    <property type="entry name" value="GM2-AP_sf"/>
</dbReference>
<keyword evidence="3" id="KW-1185">Reference proteome</keyword>
<evidence type="ECO:0008006" key="4">
    <source>
        <dbReference type="Google" id="ProtNLM"/>
    </source>
</evidence>
<accession>B4LF78</accession>
<protein>
    <recommendedName>
        <fullName evidence="4">MD-2-related lipid-recognition domain-containing protein</fullName>
    </recommendedName>
</protein>
<dbReference type="InParanoid" id="B4LF78"/>
<sequence>MVFKTGNCTYKRDVFSNFTLQVVNGKVKMDMTLVRILTAGLKAHLSFEFRVSKSKSYQSIFQHDINYCVLLKGSQESLYRRWYLTMLKVGNFATSCPIQTGYYYLRDWHLNGNLIPSFLYLGDYRIGGSFFYGRYRKNSEKLLLECTVEAILV</sequence>
<dbReference type="HOGENOM" id="CLU_115563_0_0_1"/>
<dbReference type="SMART" id="SM00697">
    <property type="entry name" value="DM8"/>
    <property type="match status" value="1"/>
</dbReference>
<reference evidence="2 3" key="1">
    <citation type="journal article" date="2007" name="Nature">
        <title>Evolution of genes and genomes on the Drosophila phylogeny.</title>
        <authorList>
            <consortium name="Drosophila 12 Genomes Consortium"/>
            <person name="Clark A.G."/>
            <person name="Eisen M.B."/>
            <person name="Smith D.R."/>
            <person name="Bergman C.M."/>
            <person name="Oliver B."/>
            <person name="Markow T.A."/>
            <person name="Kaufman T.C."/>
            <person name="Kellis M."/>
            <person name="Gelbart W."/>
            <person name="Iyer V.N."/>
            <person name="Pollard D.A."/>
            <person name="Sackton T.B."/>
            <person name="Larracuente A.M."/>
            <person name="Singh N.D."/>
            <person name="Abad J.P."/>
            <person name="Abt D.N."/>
            <person name="Adryan B."/>
            <person name="Aguade M."/>
            <person name="Akashi H."/>
            <person name="Anderson W.W."/>
            <person name="Aquadro C.F."/>
            <person name="Ardell D.H."/>
            <person name="Arguello R."/>
            <person name="Artieri C.G."/>
            <person name="Barbash D.A."/>
            <person name="Barker D."/>
            <person name="Barsanti P."/>
            <person name="Batterham P."/>
            <person name="Batzoglou S."/>
            <person name="Begun D."/>
            <person name="Bhutkar A."/>
            <person name="Blanco E."/>
            <person name="Bosak S.A."/>
            <person name="Bradley R.K."/>
            <person name="Brand A.D."/>
            <person name="Brent M.R."/>
            <person name="Brooks A.N."/>
            <person name="Brown R.H."/>
            <person name="Butlin R.K."/>
            <person name="Caggese C."/>
            <person name="Calvi B.R."/>
            <person name="Bernardo de Carvalho A."/>
            <person name="Caspi A."/>
            <person name="Castrezana S."/>
            <person name="Celniker S.E."/>
            <person name="Chang J.L."/>
            <person name="Chapple C."/>
            <person name="Chatterji S."/>
            <person name="Chinwalla A."/>
            <person name="Civetta A."/>
            <person name="Clifton S.W."/>
            <person name="Comeron J.M."/>
            <person name="Costello J.C."/>
            <person name="Coyne J.A."/>
            <person name="Daub J."/>
            <person name="David R.G."/>
            <person name="Delcher A.L."/>
            <person name="Delehaunty K."/>
            <person name="Do C.B."/>
            <person name="Ebling H."/>
            <person name="Edwards K."/>
            <person name="Eickbush T."/>
            <person name="Evans J.D."/>
            <person name="Filipski A."/>
            <person name="Findeiss S."/>
            <person name="Freyhult E."/>
            <person name="Fulton L."/>
            <person name="Fulton R."/>
            <person name="Garcia A.C."/>
            <person name="Gardiner A."/>
            <person name="Garfield D.A."/>
            <person name="Garvin B.E."/>
            <person name="Gibson G."/>
            <person name="Gilbert D."/>
            <person name="Gnerre S."/>
            <person name="Godfrey J."/>
            <person name="Good R."/>
            <person name="Gotea V."/>
            <person name="Gravely B."/>
            <person name="Greenberg A.J."/>
            <person name="Griffiths-Jones S."/>
            <person name="Gross S."/>
            <person name="Guigo R."/>
            <person name="Gustafson E.A."/>
            <person name="Haerty W."/>
            <person name="Hahn M.W."/>
            <person name="Halligan D.L."/>
            <person name="Halpern A.L."/>
            <person name="Halter G.M."/>
            <person name="Han M.V."/>
            <person name="Heger A."/>
            <person name="Hillier L."/>
            <person name="Hinrichs A.S."/>
            <person name="Holmes I."/>
            <person name="Hoskins R.A."/>
            <person name="Hubisz M.J."/>
            <person name="Hultmark D."/>
            <person name="Huntley M.A."/>
            <person name="Jaffe D.B."/>
            <person name="Jagadeeshan S."/>
            <person name="Jeck W.R."/>
            <person name="Johnson J."/>
            <person name="Jones C.D."/>
            <person name="Jordan W.C."/>
            <person name="Karpen G.H."/>
            <person name="Kataoka E."/>
            <person name="Keightley P.D."/>
            <person name="Kheradpour P."/>
            <person name="Kirkness E.F."/>
            <person name="Koerich L.B."/>
            <person name="Kristiansen K."/>
            <person name="Kudrna D."/>
            <person name="Kulathinal R.J."/>
            <person name="Kumar S."/>
            <person name="Kwok R."/>
            <person name="Lander E."/>
            <person name="Langley C.H."/>
            <person name="Lapoint R."/>
            <person name="Lazzaro B.P."/>
            <person name="Lee S.J."/>
            <person name="Levesque L."/>
            <person name="Li R."/>
            <person name="Lin C.F."/>
            <person name="Lin M.F."/>
            <person name="Lindblad-Toh K."/>
            <person name="Llopart A."/>
            <person name="Long M."/>
            <person name="Low L."/>
            <person name="Lozovsky E."/>
            <person name="Lu J."/>
            <person name="Luo M."/>
            <person name="Machado C.A."/>
            <person name="Makalowski W."/>
            <person name="Marzo M."/>
            <person name="Matsuda M."/>
            <person name="Matzkin L."/>
            <person name="McAllister B."/>
            <person name="McBride C.S."/>
            <person name="McKernan B."/>
            <person name="McKernan K."/>
            <person name="Mendez-Lago M."/>
            <person name="Minx P."/>
            <person name="Mollenhauer M.U."/>
            <person name="Montooth K."/>
            <person name="Mount S.M."/>
            <person name="Mu X."/>
            <person name="Myers E."/>
            <person name="Negre B."/>
            <person name="Newfeld S."/>
            <person name="Nielsen R."/>
            <person name="Noor M.A."/>
            <person name="O'Grady P."/>
            <person name="Pachter L."/>
            <person name="Papaceit M."/>
            <person name="Parisi M.J."/>
            <person name="Parisi M."/>
            <person name="Parts L."/>
            <person name="Pedersen J.S."/>
            <person name="Pesole G."/>
            <person name="Phillippy A.M."/>
            <person name="Ponting C.P."/>
            <person name="Pop M."/>
            <person name="Porcelli D."/>
            <person name="Powell J.R."/>
            <person name="Prohaska S."/>
            <person name="Pruitt K."/>
            <person name="Puig M."/>
            <person name="Quesneville H."/>
            <person name="Ram K.R."/>
            <person name="Rand D."/>
            <person name="Rasmussen M.D."/>
            <person name="Reed L.K."/>
            <person name="Reenan R."/>
            <person name="Reily A."/>
            <person name="Remington K.A."/>
            <person name="Rieger T.T."/>
            <person name="Ritchie M.G."/>
            <person name="Robin C."/>
            <person name="Rogers Y.H."/>
            <person name="Rohde C."/>
            <person name="Rozas J."/>
            <person name="Rubenfield M.J."/>
            <person name="Ruiz A."/>
            <person name="Russo S."/>
            <person name="Salzberg S.L."/>
            <person name="Sanchez-Gracia A."/>
            <person name="Saranga D.J."/>
            <person name="Sato H."/>
            <person name="Schaeffer S.W."/>
            <person name="Schatz M.C."/>
            <person name="Schlenke T."/>
            <person name="Schwartz R."/>
            <person name="Segarra C."/>
            <person name="Singh R.S."/>
            <person name="Sirot L."/>
            <person name="Sirota M."/>
            <person name="Sisneros N.B."/>
            <person name="Smith C.D."/>
            <person name="Smith T.F."/>
            <person name="Spieth J."/>
            <person name="Stage D.E."/>
            <person name="Stark A."/>
            <person name="Stephan W."/>
            <person name="Strausberg R.L."/>
            <person name="Strempel S."/>
            <person name="Sturgill D."/>
            <person name="Sutton G."/>
            <person name="Sutton G.G."/>
            <person name="Tao W."/>
            <person name="Teichmann S."/>
            <person name="Tobari Y.N."/>
            <person name="Tomimura Y."/>
            <person name="Tsolas J.M."/>
            <person name="Valente V.L."/>
            <person name="Venter E."/>
            <person name="Venter J.C."/>
            <person name="Vicario S."/>
            <person name="Vieira F.G."/>
            <person name="Vilella A.J."/>
            <person name="Villasante A."/>
            <person name="Walenz B."/>
            <person name="Wang J."/>
            <person name="Wasserman M."/>
            <person name="Watts T."/>
            <person name="Wilson D."/>
            <person name="Wilson R.K."/>
            <person name="Wing R.A."/>
            <person name="Wolfner M.F."/>
            <person name="Wong A."/>
            <person name="Wong G.K."/>
            <person name="Wu C.I."/>
            <person name="Wu G."/>
            <person name="Yamamoto D."/>
            <person name="Yang H.P."/>
            <person name="Yang S.P."/>
            <person name="Yorke J.A."/>
            <person name="Yoshida K."/>
            <person name="Zdobnov E."/>
            <person name="Zhang P."/>
            <person name="Zhang Y."/>
            <person name="Zimin A.V."/>
            <person name="Baldwin J."/>
            <person name="Abdouelleil A."/>
            <person name="Abdulkadir J."/>
            <person name="Abebe A."/>
            <person name="Abera B."/>
            <person name="Abreu J."/>
            <person name="Acer S.C."/>
            <person name="Aftuck L."/>
            <person name="Alexander A."/>
            <person name="An P."/>
            <person name="Anderson E."/>
            <person name="Anderson S."/>
            <person name="Arachi H."/>
            <person name="Azer M."/>
            <person name="Bachantsang P."/>
            <person name="Barry A."/>
            <person name="Bayul T."/>
            <person name="Berlin A."/>
            <person name="Bessette D."/>
            <person name="Bloom T."/>
            <person name="Blye J."/>
            <person name="Boguslavskiy L."/>
            <person name="Bonnet C."/>
            <person name="Boukhgalter B."/>
            <person name="Bourzgui I."/>
            <person name="Brown A."/>
            <person name="Cahill P."/>
            <person name="Channer S."/>
            <person name="Cheshatsang Y."/>
            <person name="Chuda L."/>
            <person name="Citroen M."/>
            <person name="Collymore A."/>
            <person name="Cooke P."/>
            <person name="Costello M."/>
            <person name="D'Aco K."/>
            <person name="Daza R."/>
            <person name="De Haan G."/>
            <person name="DeGray S."/>
            <person name="DeMaso C."/>
            <person name="Dhargay N."/>
            <person name="Dooley K."/>
            <person name="Dooley E."/>
            <person name="Doricent M."/>
            <person name="Dorje P."/>
            <person name="Dorjee K."/>
            <person name="Dupes A."/>
            <person name="Elong R."/>
            <person name="Falk J."/>
            <person name="Farina A."/>
            <person name="Faro S."/>
            <person name="Ferguson D."/>
            <person name="Fisher S."/>
            <person name="Foley C.D."/>
            <person name="Franke A."/>
            <person name="Friedrich D."/>
            <person name="Gadbois L."/>
            <person name="Gearin G."/>
            <person name="Gearin C.R."/>
            <person name="Giannoukos G."/>
            <person name="Goode T."/>
            <person name="Graham J."/>
            <person name="Grandbois E."/>
            <person name="Grewal S."/>
            <person name="Gyaltsen K."/>
            <person name="Hafez N."/>
            <person name="Hagos B."/>
            <person name="Hall J."/>
            <person name="Henson C."/>
            <person name="Hollinger A."/>
            <person name="Honan T."/>
            <person name="Huard M.D."/>
            <person name="Hughes L."/>
            <person name="Hurhula B."/>
            <person name="Husby M.E."/>
            <person name="Kamat A."/>
            <person name="Kanga B."/>
            <person name="Kashin S."/>
            <person name="Khazanovich D."/>
            <person name="Kisner P."/>
            <person name="Lance K."/>
            <person name="Lara M."/>
            <person name="Lee W."/>
            <person name="Lennon N."/>
            <person name="Letendre F."/>
            <person name="LeVine R."/>
            <person name="Lipovsky A."/>
            <person name="Liu X."/>
            <person name="Liu J."/>
            <person name="Liu S."/>
            <person name="Lokyitsang T."/>
            <person name="Lokyitsang Y."/>
            <person name="Lubonja R."/>
            <person name="Lui A."/>
            <person name="MacDonald P."/>
            <person name="Magnisalis V."/>
            <person name="Maru K."/>
            <person name="Matthews C."/>
            <person name="McCusker W."/>
            <person name="McDonough S."/>
            <person name="Mehta T."/>
            <person name="Meldrim J."/>
            <person name="Meneus L."/>
            <person name="Mihai O."/>
            <person name="Mihalev A."/>
            <person name="Mihova T."/>
            <person name="Mittelman R."/>
            <person name="Mlenga V."/>
            <person name="Montmayeur A."/>
            <person name="Mulrain L."/>
            <person name="Navidi A."/>
            <person name="Naylor J."/>
            <person name="Negash T."/>
            <person name="Nguyen T."/>
            <person name="Nguyen N."/>
            <person name="Nicol R."/>
            <person name="Norbu C."/>
            <person name="Norbu N."/>
            <person name="Novod N."/>
            <person name="O'Neill B."/>
            <person name="Osman S."/>
            <person name="Markiewicz E."/>
            <person name="Oyono O.L."/>
            <person name="Patti C."/>
            <person name="Phunkhang P."/>
            <person name="Pierre F."/>
            <person name="Priest M."/>
            <person name="Raghuraman S."/>
            <person name="Rege F."/>
            <person name="Reyes R."/>
            <person name="Rise C."/>
            <person name="Rogov P."/>
            <person name="Ross K."/>
            <person name="Ryan E."/>
            <person name="Settipalli S."/>
            <person name="Shea T."/>
            <person name="Sherpa N."/>
            <person name="Shi L."/>
            <person name="Shih D."/>
            <person name="Sparrow T."/>
            <person name="Spaulding J."/>
            <person name="Stalker J."/>
            <person name="Stange-Thomann N."/>
            <person name="Stavropoulos S."/>
            <person name="Stone C."/>
            <person name="Strader C."/>
            <person name="Tesfaye S."/>
            <person name="Thomson T."/>
            <person name="Thoulutsang Y."/>
            <person name="Thoulutsang D."/>
            <person name="Topham K."/>
            <person name="Topping I."/>
            <person name="Tsamla T."/>
            <person name="Vassiliev H."/>
            <person name="Vo A."/>
            <person name="Wangchuk T."/>
            <person name="Wangdi T."/>
            <person name="Weiand M."/>
            <person name="Wilkinson J."/>
            <person name="Wilson A."/>
            <person name="Yadav S."/>
            <person name="Young G."/>
            <person name="Yu Q."/>
            <person name="Zembek L."/>
            <person name="Zhong D."/>
            <person name="Zimmer A."/>
            <person name="Zwirko Z."/>
            <person name="Jaffe D.B."/>
            <person name="Alvarez P."/>
            <person name="Brockman W."/>
            <person name="Butler J."/>
            <person name="Chin C."/>
            <person name="Gnerre S."/>
            <person name="Grabherr M."/>
            <person name="Kleber M."/>
            <person name="Mauceli E."/>
            <person name="MacCallum I."/>
        </authorList>
    </citation>
    <scope>NUCLEOTIDE SEQUENCE [LARGE SCALE GENOMIC DNA]</scope>
    <source>
        <strain evidence="3">Tucson 15010-1051.87</strain>
    </source>
</reference>
<keyword evidence="1" id="KW-0732">Signal</keyword>
<dbReference type="Gene3D" id="2.70.220.10">
    <property type="entry name" value="Ganglioside GM2 activator"/>
    <property type="match status" value="1"/>
</dbReference>
<dbReference type="EMBL" id="CH940647">
    <property type="protein sequence ID" value="EDW70266.2"/>
    <property type="molecule type" value="Genomic_DNA"/>
</dbReference>
<evidence type="ECO:0000256" key="1">
    <source>
        <dbReference type="ARBA" id="ARBA00022729"/>
    </source>
</evidence>
<dbReference type="PANTHER" id="PTHR20898:SF0">
    <property type="entry name" value="DAEDALUS ON 3-RELATED"/>
    <property type="match status" value="1"/>
</dbReference>
<gene>
    <name evidence="2" type="primary">Dvir\GJ11655</name>
    <name evidence="2" type="ORF">Dvir_GJ11655</name>
</gene>
<organism evidence="2 3">
    <name type="scientific">Drosophila virilis</name>
    <name type="common">Fruit fly</name>
    <dbReference type="NCBI Taxonomy" id="7244"/>
    <lineage>
        <taxon>Eukaryota</taxon>
        <taxon>Metazoa</taxon>
        <taxon>Ecdysozoa</taxon>
        <taxon>Arthropoda</taxon>
        <taxon>Hexapoda</taxon>
        <taxon>Insecta</taxon>
        <taxon>Pterygota</taxon>
        <taxon>Neoptera</taxon>
        <taxon>Endopterygota</taxon>
        <taxon>Diptera</taxon>
        <taxon>Brachycera</taxon>
        <taxon>Muscomorpha</taxon>
        <taxon>Ephydroidea</taxon>
        <taxon>Drosophilidae</taxon>
        <taxon>Drosophila</taxon>
    </lineage>
</organism>
<name>B4LF78_DROVI</name>
<dbReference type="PANTHER" id="PTHR20898">
    <property type="entry name" value="DAEDALUS ON 3-RELATED-RELATED"/>
    <property type="match status" value="1"/>
</dbReference>
<evidence type="ECO:0000313" key="3">
    <source>
        <dbReference type="Proteomes" id="UP000008792"/>
    </source>
</evidence>
<evidence type="ECO:0000313" key="2">
    <source>
        <dbReference type="EMBL" id="EDW70266.2"/>
    </source>
</evidence>
<dbReference type="AlphaFoldDB" id="B4LF78"/>
<dbReference type="Pfam" id="PF06477">
    <property type="entry name" value="DUF1091"/>
    <property type="match status" value="1"/>
</dbReference>